<dbReference type="InterPro" id="IPR009057">
    <property type="entry name" value="Homeodomain-like_sf"/>
</dbReference>
<dbReference type="AlphaFoldDB" id="A0A3S0BHG1"/>
<dbReference type="PROSITE" id="PS50110">
    <property type="entry name" value="RESPONSE_REGULATORY"/>
    <property type="match status" value="1"/>
</dbReference>
<feature type="coiled-coil region" evidence="9">
    <location>
        <begin position="115"/>
        <end position="142"/>
    </location>
</feature>
<evidence type="ECO:0000313" key="12">
    <source>
        <dbReference type="EMBL" id="RTE04255.1"/>
    </source>
</evidence>
<dbReference type="GO" id="GO:0000160">
    <property type="term" value="P:phosphorelay signal transduction system"/>
    <property type="evidence" value="ECO:0007669"/>
    <property type="project" value="UniProtKB-KW"/>
</dbReference>
<comment type="caution">
    <text evidence="12">The sequence shown here is derived from an EMBL/GenBank/DDBJ whole genome shotgun (WGS) entry which is preliminary data.</text>
</comment>
<dbReference type="InterPro" id="IPR051552">
    <property type="entry name" value="HptR"/>
</dbReference>
<evidence type="ECO:0000256" key="7">
    <source>
        <dbReference type="ARBA" id="ARBA00023163"/>
    </source>
</evidence>
<evidence type="ECO:0000259" key="10">
    <source>
        <dbReference type="PROSITE" id="PS01124"/>
    </source>
</evidence>
<keyword evidence="2" id="KW-0963">Cytoplasm</keyword>
<dbReference type="EMBL" id="RXHU01000094">
    <property type="protein sequence ID" value="RTE04255.1"/>
    <property type="molecule type" value="Genomic_DNA"/>
</dbReference>
<dbReference type="SUPFAM" id="SSF46689">
    <property type="entry name" value="Homeodomain-like"/>
    <property type="match status" value="1"/>
</dbReference>
<organism evidence="12 13">
    <name type="scientific">Paenibacillus whitsoniae</name>
    <dbReference type="NCBI Taxonomy" id="2496558"/>
    <lineage>
        <taxon>Bacteria</taxon>
        <taxon>Bacillati</taxon>
        <taxon>Bacillota</taxon>
        <taxon>Bacilli</taxon>
        <taxon>Bacillales</taxon>
        <taxon>Paenibacillaceae</taxon>
        <taxon>Paenibacillus</taxon>
    </lineage>
</organism>
<dbReference type="PROSITE" id="PS01124">
    <property type="entry name" value="HTH_ARAC_FAMILY_2"/>
    <property type="match status" value="1"/>
</dbReference>
<dbReference type="PANTHER" id="PTHR42713:SF3">
    <property type="entry name" value="TRANSCRIPTIONAL REGULATORY PROTEIN HPTR"/>
    <property type="match status" value="1"/>
</dbReference>
<feature type="modified residue" description="4-aspartylphosphate" evidence="8">
    <location>
        <position position="61"/>
    </location>
</feature>
<dbReference type="Gene3D" id="1.10.10.60">
    <property type="entry name" value="Homeodomain-like"/>
    <property type="match status" value="2"/>
</dbReference>
<evidence type="ECO:0000259" key="11">
    <source>
        <dbReference type="PROSITE" id="PS50110"/>
    </source>
</evidence>
<dbReference type="Pfam" id="PF12833">
    <property type="entry name" value="HTH_18"/>
    <property type="match status" value="1"/>
</dbReference>
<keyword evidence="4" id="KW-0902">Two-component regulatory system</keyword>
<dbReference type="SUPFAM" id="SSF52172">
    <property type="entry name" value="CheY-like"/>
    <property type="match status" value="1"/>
</dbReference>
<dbReference type="InterPro" id="IPR018062">
    <property type="entry name" value="HTH_AraC-typ_CS"/>
</dbReference>
<dbReference type="Proteomes" id="UP000276128">
    <property type="component" value="Unassembled WGS sequence"/>
</dbReference>
<dbReference type="InterPro" id="IPR001789">
    <property type="entry name" value="Sig_transdc_resp-reg_receiver"/>
</dbReference>
<comment type="subcellular location">
    <subcellularLocation>
        <location evidence="1">Cytoplasm</location>
    </subcellularLocation>
</comment>
<dbReference type="Pfam" id="PF00072">
    <property type="entry name" value="Response_reg"/>
    <property type="match status" value="1"/>
</dbReference>
<keyword evidence="6" id="KW-0238">DNA-binding</keyword>
<keyword evidence="7" id="KW-0804">Transcription</keyword>
<dbReference type="PRINTS" id="PR00032">
    <property type="entry name" value="HTHARAC"/>
</dbReference>
<evidence type="ECO:0000256" key="6">
    <source>
        <dbReference type="ARBA" id="ARBA00023125"/>
    </source>
</evidence>
<evidence type="ECO:0000256" key="4">
    <source>
        <dbReference type="ARBA" id="ARBA00023012"/>
    </source>
</evidence>
<evidence type="ECO:0000256" key="1">
    <source>
        <dbReference type="ARBA" id="ARBA00004496"/>
    </source>
</evidence>
<dbReference type="Gene3D" id="3.40.50.2300">
    <property type="match status" value="1"/>
</dbReference>
<protein>
    <submittedName>
        <fullName evidence="12">Response regulator</fullName>
    </submittedName>
</protein>
<dbReference type="SMART" id="SM00448">
    <property type="entry name" value="REC"/>
    <property type="match status" value="1"/>
</dbReference>
<dbReference type="InterPro" id="IPR041522">
    <property type="entry name" value="CdaR_GGDEF"/>
</dbReference>
<keyword evidence="13" id="KW-1185">Reference proteome</keyword>
<sequence length="536" mass="61854">MRKGNHMQKILIVDDELIFRDYLRSVLDWEAYGFEICAEARNGLEALDMAAEHRPDIALVDITMPFMDGLQLTEHMKELYPDTSVVLITGHNEFDYARKALKLGVEDYILKPFSKDELVLTLLNLQKEHLKAQEEKSTLRENRQLMKESFLNHLIGPDYHHSDEETLQRLQQFGESLTSGCYVVACIEIDQMDQKWTQVSERLLWKYAVTNILNEALEESGSHTIFNGPEGRIICLVEHKNRKALEIPALAGYEKLIFLVKKYLKFTITIGVGRSHSGYSGIRDSYLEALEALQHKFVLGSDRVIAYGTHTLETGGQAFYPAEMNEELLVQLRMQNEDQVHTILEEIYQTIREKRLSLDYTYVISMGLVSVCLSYVAENGHPIEDCFGESFFPYTEIKRLETIDAALEWIQRLFERAHHYTGKHRKTRSSKIAQAAKTYIEISYADPELQLDQIAQHVFINASYLRAVFKKEIGMTVTDYVTHVRMHKAKEMLGKGNIRLADIAEQIGYSDPSYFSKSFKKFFGYSPSEYENNRFS</sequence>
<evidence type="ECO:0000256" key="2">
    <source>
        <dbReference type="ARBA" id="ARBA00022490"/>
    </source>
</evidence>
<dbReference type="InterPro" id="IPR018060">
    <property type="entry name" value="HTH_AraC"/>
</dbReference>
<feature type="domain" description="Response regulatory" evidence="11">
    <location>
        <begin position="9"/>
        <end position="126"/>
    </location>
</feature>
<dbReference type="PANTHER" id="PTHR42713">
    <property type="entry name" value="HISTIDINE KINASE-RELATED"/>
    <property type="match status" value="1"/>
</dbReference>
<reference evidence="12 13" key="1">
    <citation type="submission" date="2018-12" db="EMBL/GenBank/DDBJ databases">
        <title>Bacillus ochoae sp. nov., Paenibacillus whitsoniae sp. nov., Paenibacillus spiritus sp. nov. Isolated from the Mars Exploration Rover during spacecraft assembly.</title>
        <authorList>
            <person name="Seuylemezian A."/>
            <person name="Vaishampayan P."/>
        </authorList>
    </citation>
    <scope>NUCLEOTIDE SEQUENCE [LARGE SCALE GENOMIC DNA]</scope>
    <source>
        <strain evidence="12 13">MER 54</strain>
    </source>
</reference>
<gene>
    <name evidence="12" type="ORF">EJQ19_26915</name>
</gene>
<proteinExistence type="predicted"/>
<dbReference type="Pfam" id="PF17853">
    <property type="entry name" value="GGDEF_2"/>
    <property type="match status" value="1"/>
</dbReference>
<dbReference type="CDD" id="cd17536">
    <property type="entry name" value="REC_YesN-like"/>
    <property type="match status" value="1"/>
</dbReference>
<dbReference type="SMART" id="SM00342">
    <property type="entry name" value="HTH_ARAC"/>
    <property type="match status" value="1"/>
</dbReference>
<dbReference type="GO" id="GO:0043565">
    <property type="term" value="F:sequence-specific DNA binding"/>
    <property type="evidence" value="ECO:0007669"/>
    <property type="project" value="InterPro"/>
</dbReference>
<dbReference type="GO" id="GO:0005737">
    <property type="term" value="C:cytoplasm"/>
    <property type="evidence" value="ECO:0007669"/>
    <property type="project" value="UniProtKB-SubCell"/>
</dbReference>
<evidence type="ECO:0000256" key="3">
    <source>
        <dbReference type="ARBA" id="ARBA00022553"/>
    </source>
</evidence>
<evidence type="ECO:0000313" key="13">
    <source>
        <dbReference type="Proteomes" id="UP000276128"/>
    </source>
</evidence>
<dbReference type="InterPro" id="IPR020449">
    <property type="entry name" value="Tscrpt_reg_AraC-type_HTH"/>
</dbReference>
<dbReference type="InterPro" id="IPR011006">
    <property type="entry name" value="CheY-like_superfamily"/>
</dbReference>
<evidence type="ECO:0000256" key="9">
    <source>
        <dbReference type="SAM" id="Coils"/>
    </source>
</evidence>
<name>A0A3S0BHG1_9BACL</name>
<keyword evidence="3 8" id="KW-0597">Phosphoprotein</keyword>
<feature type="domain" description="HTH araC/xylS-type" evidence="10">
    <location>
        <begin position="434"/>
        <end position="533"/>
    </location>
</feature>
<keyword evidence="5" id="KW-0805">Transcription regulation</keyword>
<evidence type="ECO:0000256" key="8">
    <source>
        <dbReference type="PROSITE-ProRule" id="PRU00169"/>
    </source>
</evidence>
<dbReference type="PROSITE" id="PS00041">
    <property type="entry name" value="HTH_ARAC_FAMILY_1"/>
    <property type="match status" value="1"/>
</dbReference>
<keyword evidence="9" id="KW-0175">Coiled coil</keyword>
<accession>A0A3S0BHG1</accession>
<dbReference type="GO" id="GO:0003700">
    <property type="term" value="F:DNA-binding transcription factor activity"/>
    <property type="evidence" value="ECO:0007669"/>
    <property type="project" value="InterPro"/>
</dbReference>
<evidence type="ECO:0000256" key="5">
    <source>
        <dbReference type="ARBA" id="ARBA00023015"/>
    </source>
</evidence>
<dbReference type="OrthoDB" id="9794370at2"/>